<dbReference type="InterPro" id="IPR039426">
    <property type="entry name" value="TonB-dep_rcpt-like"/>
</dbReference>
<keyword evidence="11 12" id="KW-0998">Cell outer membrane</keyword>
<dbReference type="EMBL" id="JAGEVF010000014">
    <property type="protein sequence ID" value="MBO3117872.1"/>
    <property type="molecule type" value="Genomic_DNA"/>
</dbReference>
<evidence type="ECO:0000256" key="4">
    <source>
        <dbReference type="ARBA" id="ARBA00022496"/>
    </source>
</evidence>
<dbReference type="InterPro" id="IPR037066">
    <property type="entry name" value="Plug_dom_sf"/>
</dbReference>
<evidence type="ECO:0000256" key="11">
    <source>
        <dbReference type="ARBA" id="ARBA00023237"/>
    </source>
</evidence>
<evidence type="ECO:0000313" key="18">
    <source>
        <dbReference type="Proteomes" id="UP000676776"/>
    </source>
</evidence>
<evidence type="ECO:0000256" key="14">
    <source>
        <dbReference type="SAM" id="SignalP"/>
    </source>
</evidence>
<dbReference type="RefSeq" id="WP_208155229.1">
    <property type="nucleotide sequence ID" value="NZ_JAGEVF010000014.1"/>
</dbReference>
<keyword evidence="18" id="KW-1185">Reference proteome</keyword>
<keyword evidence="10 12" id="KW-0472">Membrane</keyword>
<proteinExistence type="inferred from homology"/>
<keyword evidence="5 12" id="KW-0812">Transmembrane</keyword>
<evidence type="ECO:0000256" key="2">
    <source>
        <dbReference type="ARBA" id="ARBA00022448"/>
    </source>
</evidence>
<comment type="similarity">
    <text evidence="12 13">Belongs to the TonB-dependent receptor family.</text>
</comment>
<feature type="domain" description="TonB-dependent receptor-like beta-barrel" evidence="15">
    <location>
        <begin position="260"/>
        <end position="700"/>
    </location>
</feature>
<dbReference type="InterPro" id="IPR036942">
    <property type="entry name" value="Beta-barrel_TonB_sf"/>
</dbReference>
<evidence type="ECO:0000256" key="3">
    <source>
        <dbReference type="ARBA" id="ARBA00022452"/>
    </source>
</evidence>
<dbReference type="Proteomes" id="UP000676776">
    <property type="component" value="Unassembled WGS sequence"/>
</dbReference>
<keyword evidence="9 13" id="KW-0798">TonB box</keyword>
<evidence type="ECO:0000256" key="7">
    <source>
        <dbReference type="ARBA" id="ARBA00023004"/>
    </source>
</evidence>
<evidence type="ECO:0000256" key="6">
    <source>
        <dbReference type="ARBA" id="ARBA00022729"/>
    </source>
</evidence>
<feature type="chain" id="PRO_5045992334" evidence="14">
    <location>
        <begin position="20"/>
        <end position="748"/>
    </location>
</feature>
<keyword evidence="6 14" id="KW-0732">Signal</keyword>
<reference evidence="17 18" key="1">
    <citation type="submission" date="2021-03" db="EMBL/GenBank/DDBJ databases">
        <title>Winogradskyella sp. nov., isolated from costal sediment.</title>
        <authorList>
            <person name="Gao C."/>
        </authorList>
    </citation>
    <scope>NUCLEOTIDE SEQUENCE [LARGE SCALE GENOMIC DNA]</scope>
    <source>
        <strain evidence="17 18">DF17</strain>
    </source>
</reference>
<comment type="subcellular location">
    <subcellularLocation>
        <location evidence="1 12">Cell outer membrane</location>
        <topology evidence="1 12">Multi-pass membrane protein</topology>
    </subcellularLocation>
</comment>
<keyword evidence="8" id="KW-0406">Ion transport</keyword>
<feature type="signal peptide" evidence="14">
    <location>
        <begin position="1"/>
        <end position="19"/>
    </location>
</feature>
<evidence type="ECO:0000256" key="5">
    <source>
        <dbReference type="ARBA" id="ARBA00022692"/>
    </source>
</evidence>
<evidence type="ECO:0000256" key="12">
    <source>
        <dbReference type="PROSITE-ProRule" id="PRU01360"/>
    </source>
</evidence>
<evidence type="ECO:0000256" key="8">
    <source>
        <dbReference type="ARBA" id="ARBA00023065"/>
    </source>
</evidence>
<dbReference type="Gene3D" id="2.170.130.10">
    <property type="entry name" value="TonB-dependent receptor, plug domain"/>
    <property type="match status" value="1"/>
</dbReference>
<evidence type="ECO:0000259" key="16">
    <source>
        <dbReference type="Pfam" id="PF07715"/>
    </source>
</evidence>
<sequence>MKNVFVLLGLFLFSANLIAQEKPTDSTKIEKLDEVLVKAVRVEASSPITHSNVTKKEIAKRNLGQDIPILLNFFPSVVTTSDAGAGIGYTGLRIRGVSAQSTNITINGIPYSDAESLGTFWVNLGDFASSVESLQLQRGVGTSTNGSAAFGASINILTDAVSQDASGEISNSFGSFNTRKHTVKFSTGLMNDHFEIAGRLSNIESDGYIDRASTSLKSYFLQGAYVDDNRLIKAVTFGGNNITYQSWFGFDPATIAVIGENPNIDENRTFNIGGIQFDDQGNRTGFYNNQVDDYRQDHYQLHWNEKFNNNWSTTLGLNYTYGRGYLEEYIDNYYYSNILFAPDATFDFLGLDPITVNGETVDSMDYVRQRWLENNFYVVNANANYKDNQLDAIAGISFSHYDGDHFGEVIWAEYASELPLGDRYYEGNGKKNDAAVFAKANFRLNDKFRFFGDVQLRNVNYETSGLESSGLEPFNVDVNYTFFNPKAGVTYKANSNNSFYLSYARANREPSRQDFENNPDVRPEQLNDFELGWRHRNGNFSFNANGFLMLYNEQLVLSGQLDDVGSPIRTNSGESYRLGLELEAIIPVTPQLTLQPNATISANRNRETIISFNGELVNLGKTAIAFSPDFIAANAIVFQPFNNLQLSLLSKFVGEQFMSNTEANLSKLDSFFVNDLNVTYTINTNSVFDSVVFTGVVNNIFNEKFISNGYYYTFDDDFSVPGTITTIEGAGFYPQATTNFLLGLTLNF</sequence>
<evidence type="ECO:0000259" key="15">
    <source>
        <dbReference type="Pfam" id="PF00593"/>
    </source>
</evidence>
<keyword evidence="2 12" id="KW-0813">Transport</keyword>
<organism evidence="17 18">
    <name type="scientific">Winogradskyella pelagia</name>
    <dbReference type="NCBI Taxonomy" id="2819984"/>
    <lineage>
        <taxon>Bacteria</taxon>
        <taxon>Pseudomonadati</taxon>
        <taxon>Bacteroidota</taxon>
        <taxon>Flavobacteriia</taxon>
        <taxon>Flavobacteriales</taxon>
        <taxon>Flavobacteriaceae</taxon>
        <taxon>Winogradskyella</taxon>
    </lineage>
</organism>
<dbReference type="InterPro" id="IPR000531">
    <property type="entry name" value="Beta-barrel_TonB"/>
</dbReference>
<keyword evidence="4" id="KW-0410">Iron transport</keyword>
<dbReference type="Pfam" id="PF07715">
    <property type="entry name" value="Plug"/>
    <property type="match status" value="1"/>
</dbReference>
<dbReference type="PANTHER" id="PTHR32552:SF68">
    <property type="entry name" value="FERRICHROME OUTER MEMBRANE TRANSPORTER_PHAGE RECEPTOR"/>
    <property type="match status" value="1"/>
</dbReference>
<keyword evidence="7" id="KW-0408">Iron</keyword>
<name>A0ABS3T546_9FLAO</name>
<gene>
    <name evidence="17" type="ORF">J4050_14040</name>
</gene>
<evidence type="ECO:0000256" key="13">
    <source>
        <dbReference type="RuleBase" id="RU003357"/>
    </source>
</evidence>
<keyword evidence="3 12" id="KW-1134">Transmembrane beta strand</keyword>
<protein>
    <submittedName>
        <fullName evidence="17">TonB-dependent receptor</fullName>
    </submittedName>
</protein>
<accession>A0ABS3T546</accession>
<evidence type="ECO:0000256" key="10">
    <source>
        <dbReference type="ARBA" id="ARBA00023136"/>
    </source>
</evidence>
<evidence type="ECO:0000256" key="1">
    <source>
        <dbReference type="ARBA" id="ARBA00004571"/>
    </source>
</evidence>
<dbReference type="Pfam" id="PF00593">
    <property type="entry name" value="TonB_dep_Rec_b-barrel"/>
    <property type="match status" value="1"/>
</dbReference>
<evidence type="ECO:0000313" key="17">
    <source>
        <dbReference type="EMBL" id="MBO3117872.1"/>
    </source>
</evidence>
<keyword evidence="17" id="KW-0675">Receptor</keyword>
<dbReference type="PROSITE" id="PS52016">
    <property type="entry name" value="TONB_DEPENDENT_REC_3"/>
    <property type="match status" value="1"/>
</dbReference>
<comment type="caution">
    <text evidence="17">The sequence shown here is derived from an EMBL/GenBank/DDBJ whole genome shotgun (WGS) entry which is preliminary data.</text>
</comment>
<feature type="domain" description="TonB-dependent receptor plug" evidence="16">
    <location>
        <begin position="45"/>
        <end position="152"/>
    </location>
</feature>
<evidence type="ECO:0000256" key="9">
    <source>
        <dbReference type="ARBA" id="ARBA00023077"/>
    </source>
</evidence>
<dbReference type="InterPro" id="IPR012910">
    <property type="entry name" value="Plug_dom"/>
</dbReference>
<dbReference type="PANTHER" id="PTHR32552">
    <property type="entry name" value="FERRICHROME IRON RECEPTOR-RELATED"/>
    <property type="match status" value="1"/>
</dbReference>
<dbReference type="Gene3D" id="2.40.170.20">
    <property type="entry name" value="TonB-dependent receptor, beta-barrel domain"/>
    <property type="match status" value="1"/>
</dbReference>
<dbReference type="SUPFAM" id="SSF56935">
    <property type="entry name" value="Porins"/>
    <property type="match status" value="1"/>
</dbReference>